<dbReference type="InterPro" id="IPR004358">
    <property type="entry name" value="Sig_transdc_His_kin-like_C"/>
</dbReference>
<keyword evidence="8" id="KW-0067">ATP-binding</keyword>
<dbReference type="EMBL" id="CP159307">
    <property type="protein sequence ID" value="XCH33783.1"/>
    <property type="molecule type" value="Genomic_DNA"/>
</dbReference>
<feature type="domain" description="Histidine kinase" evidence="6">
    <location>
        <begin position="175"/>
        <end position="391"/>
    </location>
</feature>
<dbReference type="PROSITE" id="PS50109">
    <property type="entry name" value="HIS_KIN"/>
    <property type="match status" value="1"/>
</dbReference>
<dbReference type="InterPro" id="IPR036097">
    <property type="entry name" value="HisK_dim/P_sf"/>
</dbReference>
<comment type="catalytic activity">
    <reaction evidence="1">
        <text>ATP + protein L-histidine = ADP + protein N-phospho-L-histidine.</text>
        <dbReference type="EC" id="2.7.13.3"/>
    </reaction>
</comment>
<evidence type="ECO:0000256" key="2">
    <source>
        <dbReference type="ARBA" id="ARBA00012438"/>
    </source>
</evidence>
<dbReference type="Gene3D" id="3.30.450.20">
    <property type="entry name" value="PAS domain"/>
    <property type="match status" value="1"/>
</dbReference>
<evidence type="ECO:0000256" key="3">
    <source>
        <dbReference type="ARBA" id="ARBA00022553"/>
    </source>
</evidence>
<dbReference type="SMART" id="SM00387">
    <property type="entry name" value="HATPase_c"/>
    <property type="match status" value="1"/>
</dbReference>
<dbReference type="PANTHER" id="PTHR43547:SF2">
    <property type="entry name" value="HYBRID SIGNAL TRANSDUCTION HISTIDINE KINASE C"/>
    <property type="match status" value="1"/>
</dbReference>
<accession>A0AAU8GAP7</accession>
<dbReference type="SUPFAM" id="SSF55785">
    <property type="entry name" value="PYP-like sensor domain (PAS domain)"/>
    <property type="match status" value="1"/>
</dbReference>
<evidence type="ECO:0000259" key="6">
    <source>
        <dbReference type="PROSITE" id="PS50109"/>
    </source>
</evidence>
<dbReference type="Pfam" id="PF02518">
    <property type="entry name" value="HATPase_c"/>
    <property type="match status" value="1"/>
</dbReference>
<dbReference type="GO" id="GO:0000155">
    <property type="term" value="F:phosphorelay sensor kinase activity"/>
    <property type="evidence" value="ECO:0007669"/>
    <property type="project" value="InterPro"/>
</dbReference>
<evidence type="ECO:0000256" key="1">
    <source>
        <dbReference type="ARBA" id="ARBA00000085"/>
    </source>
</evidence>
<keyword evidence="4" id="KW-0808">Transferase</keyword>
<name>A0AAU8GAP7_9CHLR</name>
<keyword evidence="5" id="KW-0902">Two-component regulatory system</keyword>
<gene>
    <name evidence="8" type="ORF">ABV300_02595</name>
</gene>
<dbReference type="PANTHER" id="PTHR43547">
    <property type="entry name" value="TWO-COMPONENT HISTIDINE KINASE"/>
    <property type="match status" value="1"/>
</dbReference>
<keyword evidence="3" id="KW-0597">Phosphoprotein</keyword>
<dbReference type="Gene3D" id="1.10.287.130">
    <property type="match status" value="1"/>
</dbReference>
<keyword evidence="4" id="KW-0418">Kinase</keyword>
<evidence type="ECO:0000313" key="8">
    <source>
        <dbReference type="EMBL" id="XCH33783.1"/>
    </source>
</evidence>
<dbReference type="InterPro" id="IPR035965">
    <property type="entry name" value="PAS-like_dom_sf"/>
</dbReference>
<dbReference type="InterPro" id="IPR036890">
    <property type="entry name" value="HATPase_C_sf"/>
</dbReference>
<reference evidence="8" key="1">
    <citation type="submission" date="2024-06" db="EMBL/GenBank/DDBJ databases">
        <title>A Novel Isolate, Dehalogenimonas sp. Strain 4OHTPN, Dechlorinates Aromatic 4 Hydroxy chlorothalonil by a Novel Reductive Dehalogenase.</title>
        <authorList>
            <person name="Liu G."/>
        </authorList>
    </citation>
    <scope>NUCLEOTIDE SEQUENCE</scope>
    <source>
        <strain evidence="8">4OHTPN</strain>
    </source>
</reference>
<dbReference type="GO" id="GO:0005524">
    <property type="term" value="F:ATP binding"/>
    <property type="evidence" value="ECO:0007669"/>
    <property type="project" value="UniProtKB-KW"/>
</dbReference>
<dbReference type="InterPro" id="IPR003594">
    <property type="entry name" value="HATPase_dom"/>
</dbReference>
<organism evidence="8">
    <name type="scientific">Dehalogenimonas sp. 4OHTPN</name>
    <dbReference type="NCBI Taxonomy" id="3166643"/>
    <lineage>
        <taxon>Bacteria</taxon>
        <taxon>Bacillati</taxon>
        <taxon>Chloroflexota</taxon>
        <taxon>Dehalococcoidia</taxon>
        <taxon>Dehalococcoidales</taxon>
        <taxon>Dehalococcoidaceae</taxon>
        <taxon>Dehalogenimonas</taxon>
    </lineage>
</organism>
<dbReference type="AlphaFoldDB" id="A0AAU8GAP7"/>
<dbReference type="PRINTS" id="PR00344">
    <property type="entry name" value="BCTRLSENSOR"/>
</dbReference>
<dbReference type="Pfam" id="PF13426">
    <property type="entry name" value="PAS_9"/>
    <property type="match status" value="1"/>
</dbReference>
<evidence type="ECO:0000256" key="4">
    <source>
        <dbReference type="ARBA" id="ARBA00022777"/>
    </source>
</evidence>
<dbReference type="InterPro" id="IPR000014">
    <property type="entry name" value="PAS"/>
</dbReference>
<dbReference type="InterPro" id="IPR005467">
    <property type="entry name" value="His_kinase_dom"/>
</dbReference>
<proteinExistence type="predicted"/>
<evidence type="ECO:0000259" key="7">
    <source>
        <dbReference type="PROSITE" id="PS50112"/>
    </source>
</evidence>
<protein>
    <recommendedName>
        <fullName evidence="2">histidine kinase</fullName>
        <ecNumber evidence="2">2.7.13.3</ecNumber>
    </recommendedName>
</protein>
<evidence type="ECO:0000256" key="5">
    <source>
        <dbReference type="ARBA" id="ARBA00023012"/>
    </source>
</evidence>
<keyword evidence="8" id="KW-0547">Nucleotide-binding</keyword>
<sequence>MDEYLNDDEAKELVSDASLRERPDFHRALYNMSSEPMLVSRRVRPPSDISRRVIEVNEAFLRMTGLAKDEVIGKSVERVLGITSQTLVKYGIEIENKGEITIPTTLRTKTGHELSIEIHVSKFEFDTKNLHFAIIHDVEKHIETQKRIKHLLEKEHRAKKRLEKETASRSHFTRLLVHELKTQLTPMISASDALTVGLKDEPWITLALQLNQSCCDLNNRVEELIDLAKGEVGLLKLDPQFVDIADLMNSVIDFAQPHASKNKQRLKLTIDQSLLGKRIKLDKDRFKQIVINLVSNSMKYTPDNGAIVLKVGQDGGYLVARVIDSGCGISRARLDHMYEPYYQEDSSHLSKGLGIGLFLSNMIAKLHGGDIKISSIEKRGTVCRIRIPMEVG</sequence>
<dbReference type="Gene3D" id="3.30.565.10">
    <property type="entry name" value="Histidine kinase-like ATPase, C-terminal domain"/>
    <property type="match status" value="1"/>
</dbReference>
<dbReference type="NCBIfam" id="TIGR00229">
    <property type="entry name" value="sensory_box"/>
    <property type="match status" value="1"/>
</dbReference>
<feature type="domain" description="PAS" evidence="7">
    <location>
        <begin position="48"/>
        <end position="75"/>
    </location>
</feature>
<dbReference type="EC" id="2.7.13.3" evidence="2"/>
<dbReference type="InterPro" id="IPR003661">
    <property type="entry name" value="HisK_dim/P_dom"/>
</dbReference>
<dbReference type="SUPFAM" id="SSF47384">
    <property type="entry name" value="Homodimeric domain of signal transducing histidine kinase"/>
    <property type="match status" value="1"/>
</dbReference>
<dbReference type="CDD" id="cd00130">
    <property type="entry name" value="PAS"/>
    <property type="match status" value="1"/>
</dbReference>
<dbReference type="CDD" id="cd00082">
    <property type="entry name" value="HisKA"/>
    <property type="match status" value="1"/>
</dbReference>
<dbReference type="PROSITE" id="PS50112">
    <property type="entry name" value="PAS"/>
    <property type="match status" value="1"/>
</dbReference>
<dbReference type="SUPFAM" id="SSF55874">
    <property type="entry name" value="ATPase domain of HSP90 chaperone/DNA topoisomerase II/histidine kinase"/>
    <property type="match status" value="1"/>
</dbReference>
<dbReference type="RefSeq" id="WP_353714992.1">
    <property type="nucleotide sequence ID" value="NZ_CP159307.1"/>
</dbReference>